<evidence type="ECO:0000256" key="1">
    <source>
        <dbReference type="SAM" id="MobiDB-lite"/>
    </source>
</evidence>
<dbReference type="Proteomes" id="UP001153954">
    <property type="component" value="Unassembled WGS sequence"/>
</dbReference>
<name>A0AAU9V9N8_EUPED</name>
<feature type="chain" id="PRO_5044021102" evidence="2">
    <location>
        <begin position="17"/>
        <end position="247"/>
    </location>
</feature>
<gene>
    <name evidence="3" type="ORF">EEDITHA_LOCUS22624</name>
</gene>
<feature type="compositionally biased region" description="Basic residues" evidence="1">
    <location>
        <begin position="148"/>
        <end position="162"/>
    </location>
</feature>
<evidence type="ECO:0000313" key="4">
    <source>
        <dbReference type="Proteomes" id="UP001153954"/>
    </source>
</evidence>
<dbReference type="EMBL" id="CAKOGL010000031">
    <property type="protein sequence ID" value="CAH2108716.1"/>
    <property type="molecule type" value="Genomic_DNA"/>
</dbReference>
<keyword evidence="4" id="KW-1185">Reference proteome</keyword>
<proteinExistence type="predicted"/>
<dbReference type="PANTHER" id="PTHR41142">
    <property type="entry name" value="SI:DKEY-16J16.4"/>
    <property type="match status" value="1"/>
</dbReference>
<feature type="compositionally biased region" description="Polar residues" evidence="1">
    <location>
        <begin position="55"/>
        <end position="65"/>
    </location>
</feature>
<feature type="signal peptide" evidence="2">
    <location>
        <begin position="1"/>
        <end position="16"/>
    </location>
</feature>
<feature type="region of interest" description="Disordered" evidence="1">
    <location>
        <begin position="54"/>
        <end position="163"/>
    </location>
</feature>
<keyword evidence="2" id="KW-0732">Signal</keyword>
<evidence type="ECO:0000256" key="2">
    <source>
        <dbReference type="SAM" id="SignalP"/>
    </source>
</evidence>
<comment type="caution">
    <text evidence="3">The sequence shown here is derived from an EMBL/GenBank/DDBJ whole genome shotgun (WGS) entry which is preliminary data.</text>
</comment>
<dbReference type="PANTHER" id="PTHR41142:SF1">
    <property type="entry name" value="SI:DKEY-16J16.4"/>
    <property type="match status" value="1"/>
</dbReference>
<sequence>MTCLPASLIYIHICIATCIASSLRSADCIKFAGMQHSVITTRARMRSDGRLVQVINGSPAGSSTVAARGEGRRRGASSPARTAPEKRRWPAEPYLDDEIAARAPSSDDDDTKVETPVRFRTSPPLEALKPRRAPGGECACAGRAPASPRRRRLPLPPPRRHRPALDFDKMQQIDCEKFQKYLNSRSFKYKENTLFNISVTFSGQPWSGDGDGDGEVMCSQLKVGGGGVRSWRAVGGAHGGELSVFCW</sequence>
<organism evidence="3 4">
    <name type="scientific">Euphydryas editha</name>
    <name type="common">Edith's checkerspot</name>
    <dbReference type="NCBI Taxonomy" id="104508"/>
    <lineage>
        <taxon>Eukaryota</taxon>
        <taxon>Metazoa</taxon>
        <taxon>Ecdysozoa</taxon>
        <taxon>Arthropoda</taxon>
        <taxon>Hexapoda</taxon>
        <taxon>Insecta</taxon>
        <taxon>Pterygota</taxon>
        <taxon>Neoptera</taxon>
        <taxon>Endopterygota</taxon>
        <taxon>Lepidoptera</taxon>
        <taxon>Glossata</taxon>
        <taxon>Ditrysia</taxon>
        <taxon>Papilionoidea</taxon>
        <taxon>Nymphalidae</taxon>
        <taxon>Nymphalinae</taxon>
        <taxon>Euphydryas</taxon>
    </lineage>
</organism>
<reference evidence="3" key="1">
    <citation type="submission" date="2022-03" db="EMBL/GenBank/DDBJ databases">
        <authorList>
            <person name="Tunstrom K."/>
        </authorList>
    </citation>
    <scope>NUCLEOTIDE SEQUENCE</scope>
</reference>
<evidence type="ECO:0000313" key="3">
    <source>
        <dbReference type="EMBL" id="CAH2108716.1"/>
    </source>
</evidence>
<accession>A0AAU9V9N8</accession>
<dbReference type="AlphaFoldDB" id="A0AAU9V9N8"/>
<protein>
    <submittedName>
        <fullName evidence="3">Uncharacterized protein</fullName>
    </submittedName>
</protein>